<evidence type="ECO:0000313" key="2">
    <source>
        <dbReference type="EMBL" id="MCZ8538130.1"/>
    </source>
</evidence>
<organism evidence="2 3">
    <name type="scientific">Paenisporosarcina quisquiliarum</name>
    <dbReference type="NCBI Taxonomy" id="365346"/>
    <lineage>
        <taxon>Bacteria</taxon>
        <taxon>Bacillati</taxon>
        <taxon>Bacillota</taxon>
        <taxon>Bacilli</taxon>
        <taxon>Bacillales</taxon>
        <taxon>Caryophanaceae</taxon>
        <taxon>Paenisporosarcina</taxon>
    </lineage>
</organism>
<sequence>MVKLVLPTIDLKPAYMSFYEEWKASGEAMIPWVIGKDPSDFEGMVQSLLEAEKGIGLPEGWVPDSTYWLIDEEYRILGVVNIRHKLTEHLMNAGGHIGYGIRPSERQKGFATELLRLALEKTRELGIDRVLVVCDAINVGSEKTIQNNGGIEDTDFVEDDGNVIKRYWIG</sequence>
<dbReference type="InterPro" id="IPR000182">
    <property type="entry name" value="GNAT_dom"/>
</dbReference>
<proteinExistence type="predicted"/>
<comment type="caution">
    <text evidence="2">The sequence shown here is derived from an EMBL/GenBank/DDBJ whole genome shotgun (WGS) entry which is preliminary data.</text>
</comment>
<dbReference type="GO" id="GO:0016747">
    <property type="term" value="F:acyltransferase activity, transferring groups other than amino-acyl groups"/>
    <property type="evidence" value="ECO:0007669"/>
    <property type="project" value="InterPro"/>
</dbReference>
<dbReference type="Pfam" id="PF13302">
    <property type="entry name" value="Acetyltransf_3"/>
    <property type="match status" value="1"/>
</dbReference>
<feature type="domain" description="N-acetyltransferase" evidence="1">
    <location>
        <begin position="16"/>
        <end position="170"/>
    </location>
</feature>
<keyword evidence="2" id="KW-0808">Transferase</keyword>
<accession>A0A9X3LHJ8</accession>
<dbReference type="PROSITE" id="PS51186">
    <property type="entry name" value="GNAT"/>
    <property type="match status" value="1"/>
</dbReference>
<protein>
    <submittedName>
        <fullName evidence="2">GNAT family N-acetyltransferase</fullName>
        <ecNumber evidence="2">2.3.1.-</ecNumber>
    </submittedName>
</protein>
<dbReference type="PANTHER" id="PTHR39173">
    <property type="entry name" value="ACETYLTRANSFERASE"/>
    <property type="match status" value="1"/>
</dbReference>
<reference evidence="2" key="1">
    <citation type="submission" date="2022-05" db="EMBL/GenBank/DDBJ databases">
        <authorList>
            <person name="Colautti A."/>
            <person name="Iacumin L."/>
        </authorList>
    </citation>
    <scope>NUCLEOTIDE SEQUENCE</scope>
    <source>
        <strain evidence="2">SK 55</strain>
    </source>
</reference>
<keyword evidence="3" id="KW-1185">Reference proteome</keyword>
<dbReference type="InterPro" id="IPR016181">
    <property type="entry name" value="Acyl_CoA_acyltransferase"/>
</dbReference>
<dbReference type="SUPFAM" id="SSF55729">
    <property type="entry name" value="Acyl-CoA N-acyltransferases (Nat)"/>
    <property type="match status" value="1"/>
</dbReference>
<gene>
    <name evidence="2" type="ORF">M9R32_13115</name>
</gene>
<keyword evidence="2" id="KW-0012">Acyltransferase</keyword>
<dbReference type="Proteomes" id="UP001152173">
    <property type="component" value="Unassembled WGS sequence"/>
</dbReference>
<evidence type="ECO:0000313" key="3">
    <source>
        <dbReference type="Proteomes" id="UP001152173"/>
    </source>
</evidence>
<name>A0A9X3LHJ8_9BACL</name>
<dbReference type="AlphaFoldDB" id="A0A9X3LHJ8"/>
<evidence type="ECO:0000259" key="1">
    <source>
        <dbReference type="PROSITE" id="PS51186"/>
    </source>
</evidence>
<dbReference type="EMBL" id="JAMKBJ010000013">
    <property type="protein sequence ID" value="MCZ8538130.1"/>
    <property type="molecule type" value="Genomic_DNA"/>
</dbReference>
<dbReference type="EC" id="2.3.1.-" evidence="2"/>
<dbReference type="Gene3D" id="3.40.630.30">
    <property type="match status" value="1"/>
</dbReference>
<dbReference type="RefSeq" id="WP_269927203.1">
    <property type="nucleotide sequence ID" value="NZ_JAMKBJ010000013.1"/>
</dbReference>
<dbReference type="PANTHER" id="PTHR39173:SF1">
    <property type="entry name" value="ACETYLTRANSFERASE"/>
    <property type="match status" value="1"/>
</dbReference>